<sequence length="108" mass="11901">MRGNKASASLCASAYRHLKRRRLLFAVLLLSAGASSVAHHAPSFIHASASELGSTTRFTTAYVLQACGSVRCFGLRVRQYLLLKLCQVCPSRTRDGREESKGKKCEWV</sequence>
<dbReference type="Proteomes" id="UP001215598">
    <property type="component" value="Unassembled WGS sequence"/>
</dbReference>
<evidence type="ECO:0000313" key="2">
    <source>
        <dbReference type="EMBL" id="KAJ7725333.1"/>
    </source>
</evidence>
<organism evidence="2 3">
    <name type="scientific">Mycena metata</name>
    <dbReference type="NCBI Taxonomy" id="1033252"/>
    <lineage>
        <taxon>Eukaryota</taxon>
        <taxon>Fungi</taxon>
        <taxon>Dikarya</taxon>
        <taxon>Basidiomycota</taxon>
        <taxon>Agaricomycotina</taxon>
        <taxon>Agaricomycetes</taxon>
        <taxon>Agaricomycetidae</taxon>
        <taxon>Agaricales</taxon>
        <taxon>Marasmiineae</taxon>
        <taxon>Mycenaceae</taxon>
        <taxon>Mycena</taxon>
    </lineage>
</organism>
<evidence type="ECO:0000313" key="3">
    <source>
        <dbReference type="Proteomes" id="UP001215598"/>
    </source>
</evidence>
<comment type="caution">
    <text evidence="2">The sequence shown here is derived from an EMBL/GenBank/DDBJ whole genome shotgun (WGS) entry which is preliminary data.</text>
</comment>
<evidence type="ECO:0000256" key="1">
    <source>
        <dbReference type="SAM" id="SignalP"/>
    </source>
</evidence>
<dbReference type="AlphaFoldDB" id="A0AAD7MNC4"/>
<proteinExistence type="predicted"/>
<accession>A0AAD7MNC4</accession>
<evidence type="ECO:0008006" key="4">
    <source>
        <dbReference type="Google" id="ProtNLM"/>
    </source>
</evidence>
<dbReference type="EMBL" id="JARKIB010000195">
    <property type="protein sequence ID" value="KAJ7725333.1"/>
    <property type="molecule type" value="Genomic_DNA"/>
</dbReference>
<keyword evidence="1" id="KW-0732">Signal</keyword>
<feature type="signal peptide" evidence="1">
    <location>
        <begin position="1"/>
        <end position="38"/>
    </location>
</feature>
<reference evidence="2" key="1">
    <citation type="submission" date="2023-03" db="EMBL/GenBank/DDBJ databases">
        <title>Massive genome expansion in bonnet fungi (Mycena s.s.) driven by repeated elements and novel gene families across ecological guilds.</title>
        <authorList>
            <consortium name="Lawrence Berkeley National Laboratory"/>
            <person name="Harder C.B."/>
            <person name="Miyauchi S."/>
            <person name="Viragh M."/>
            <person name="Kuo A."/>
            <person name="Thoen E."/>
            <person name="Andreopoulos B."/>
            <person name="Lu D."/>
            <person name="Skrede I."/>
            <person name="Drula E."/>
            <person name="Henrissat B."/>
            <person name="Morin E."/>
            <person name="Kohler A."/>
            <person name="Barry K."/>
            <person name="LaButti K."/>
            <person name="Morin E."/>
            <person name="Salamov A."/>
            <person name="Lipzen A."/>
            <person name="Mereny Z."/>
            <person name="Hegedus B."/>
            <person name="Baldrian P."/>
            <person name="Stursova M."/>
            <person name="Weitz H."/>
            <person name="Taylor A."/>
            <person name="Grigoriev I.V."/>
            <person name="Nagy L.G."/>
            <person name="Martin F."/>
            <person name="Kauserud H."/>
        </authorList>
    </citation>
    <scope>NUCLEOTIDE SEQUENCE</scope>
    <source>
        <strain evidence="2">CBHHK182m</strain>
    </source>
</reference>
<name>A0AAD7MNC4_9AGAR</name>
<protein>
    <recommendedName>
        <fullName evidence="4">Secreted protein</fullName>
    </recommendedName>
</protein>
<gene>
    <name evidence="2" type="ORF">B0H16DRAFT_281463</name>
</gene>
<keyword evidence="3" id="KW-1185">Reference proteome</keyword>
<feature type="chain" id="PRO_5042132429" description="Secreted protein" evidence="1">
    <location>
        <begin position="39"/>
        <end position="108"/>
    </location>
</feature>